<dbReference type="Gene3D" id="2.160.20.10">
    <property type="entry name" value="Single-stranded right-handed beta-helix, Pectin lyase-like"/>
    <property type="match status" value="2"/>
</dbReference>
<dbReference type="SUPFAM" id="SSF51126">
    <property type="entry name" value="Pectin lyase-like"/>
    <property type="match status" value="2"/>
</dbReference>
<keyword evidence="3" id="KW-1185">Reference proteome</keyword>
<gene>
    <name evidence="2" type="ORF">ULMA_07870</name>
</gene>
<dbReference type="RefSeq" id="WP_151672742.1">
    <property type="nucleotide sequence ID" value="NZ_BKCG01000001.1"/>
</dbReference>
<dbReference type="InterPro" id="IPR022441">
    <property type="entry name" value="Para_beta_helix_rpt-2"/>
</dbReference>
<organism evidence="2 3">
    <name type="scientific">Patiriisocius marinus</name>
    <dbReference type="NCBI Taxonomy" id="1397112"/>
    <lineage>
        <taxon>Bacteria</taxon>
        <taxon>Pseudomonadati</taxon>
        <taxon>Bacteroidota</taxon>
        <taxon>Flavobacteriia</taxon>
        <taxon>Flavobacteriales</taxon>
        <taxon>Flavobacteriaceae</taxon>
        <taxon>Patiriisocius</taxon>
    </lineage>
</organism>
<reference evidence="2 3" key="1">
    <citation type="submission" date="2019-08" db="EMBL/GenBank/DDBJ databases">
        <title>Draft genome sequence of Ulvibacter marinus type strain NBRC 109484.</title>
        <authorList>
            <person name="Kawano K."/>
            <person name="Ushijima N."/>
            <person name="Kihara M."/>
            <person name="Itoh H."/>
        </authorList>
    </citation>
    <scope>NUCLEOTIDE SEQUENCE [LARGE SCALE GENOMIC DNA]</scope>
    <source>
        <strain evidence="2 3">NBRC 109484</strain>
    </source>
</reference>
<dbReference type="Pfam" id="PF13229">
    <property type="entry name" value="Beta_helix"/>
    <property type="match status" value="1"/>
</dbReference>
<sequence length="444" mass="48725">MDLVGPPLYNDNIVIQKAINSADIGGSLCLLGKFYRINEVVNIDVEGLRITGLGKYYSTDTPSNYLQPTTLNNQGVFKISRPGIRISDINFTGNISTNKGAGAIGFALKYEILDLNGIVIKDIDTGVNNCMFVDFNMAIMTRGANLKVTNCTFTACYIGIMADKPLKTPITNHSNDDVNAQTRSHVITRNRFHSIGSSSKDASLIGSACIKIWNDTGITSESNGNGENYIVRGYNNEITTNHADDCKTFFEGSLDRTKIDGNTILTSGGTAIKATTGNYGSISNNLIDGSHTWNGNKLFPETYNNSTSFPSGHGIHINNSNYLTINNNQISNKRFNGIYIEKSRNSSIQNNTIHNFNRHAFIKKSTLAPEVQDGSTYCGIRIEKSPTKQKNNIQNIVSNNIISIHHQKVEGKYGIYAGDGDDFEFIKDNFILPTRITTAAILID</sequence>
<comment type="caution">
    <text evidence="2">The sequence shown here is derived from an EMBL/GenBank/DDBJ whole genome shotgun (WGS) entry which is preliminary data.</text>
</comment>
<protein>
    <recommendedName>
        <fullName evidence="1">Right handed beta helix domain-containing protein</fullName>
    </recommendedName>
</protein>
<evidence type="ECO:0000313" key="3">
    <source>
        <dbReference type="Proteomes" id="UP000326509"/>
    </source>
</evidence>
<dbReference type="AlphaFoldDB" id="A0A5J4IMX5"/>
<evidence type="ECO:0000259" key="1">
    <source>
        <dbReference type="Pfam" id="PF13229"/>
    </source>
</evidence>
<dbReference type="NCBIfam" id="TIGR03804">
    <property type="entry name" value="para_beta_helix"/>
    <property type="match status" value="1"/>
</dbReference>
<dbReference type="InterPro" id="IPR006626">
    <property type="entry name" value="PbH1"/>
</dbReference>
<dbReference type="InterPro" id="IPR039448">
    <property type="entry name" value="Beta_helix"/>
</dbReference>
<accession>A0A5J4IMX5</accession>
<feature type="domain" description="Right handed beta helix" evidence="1">
    <location>
        <begin position="257"/>
        <end position="429"/>
    </location>
</feature>
<name>A0A5J4IMX5_9FLAO</name>
<proteinExistence type="predicted"/>
<dbReference type="InterPro" id="IPR012334">
    <property type="entry name" value="Pectin_lyas_fold"/>
</dbReference>
<dbReference type="EMBL" id="BKCG01000001">
    <property type="protein sequence ID" value="GER58679.1"/>
    <property type="molecule type" value="Genomic_DNA"/>
</dbReference>
<dbReference type="InterPro" id="IPR011050">
    <property type="entry name" value="Pectin_lyase_fold/virulence"/>
</dbReference>
<evidence type="ECO:0000313" key="2">
    <source>
        <dbReference type="EMBL" id="GER58679.1"/>
    </source>
</evidence>
<dbReference type="SMART" id="SM00710">
    <property type="entry name" value="PbH1"/>
    <property type="match status" value="7"/>
</dbReference>
<dbReference type="Proteomes" id="UP000326509">
    <property type="component" value="Unassembled WGS sequence"/>
</dbReference>